<dbReference type="GO" id="GO:0005524">
    <property type="term" value="F:ATP binding"/>
    <property type="evidence" value="ECO:0007669"/>
    <property type="project" value="UniProtKB-UniRule"/>
</dbReference>
<dbReference type="InterPro" id="IPR051949">
    <property type="entry name" value="Cation_Transport_ATPase"/>
</dbReference>
<evidence type="ECO:0000256" key="11">
    <source>
        <dbReference type="RuleBase" id="RU362081"/>
    </source>
</evidence>
<comment type="similarity">
    <text evidence="2 11">Belongs to the cation transport ATPase (P-type) (TC 3.A.3) family. Type IB subfamily.</text>
</comment>
<dbReference type="Gene3D" id="3.40.50.1000">
    <property type="entry name" value="HAD superfamily/HAD-like"/>
    <property type="match status" value="1"/>
</dbReference>
<feature type="transmembrane region" description="Helical" evidence="11">
    <location>
        <begin position="179"/>
        <end position="199"/>
    </location>
</feature>
<evidence type="ECO:0000313" key="14">
    <source>
        <dbReference type="Proteomes" id="UP001454036"/>
    </source>
</evidence>
<dbReference type="InterPro" id="IPR036412">
    <property type="entry name" value="HAD-like_sf"/>
</dbReference>
<evidence type="ECO:0000256" key="4">
    <source>
        <dbReference type="ARBA" id="ARBA00022723"/>
    </source>
</evidence>
<comment type="caution">
    <text evidence="13">The sequence shown here is derived from an EMBL/GenBank/DDBJ whole genome shotgun (WGS) entry which is preliminary data.</text>
</comment>
<name>A0AAV3RH15_LITER</name>
<dbReference type="Pfam" id="PF00702">
    <property type="entry name" value="Hydrolase"/>
    <property type="match status" value="1"/>
</dbReference>
<dbReference type="SFLD" id="SFLDS00003">
    <property type="entry name" value="Haloacid_Dehalogenase"/>
    <property type="match status" value="1"/>
</dbReference>
<accession>A0AAV3RH15</accession>
<evidence type="ECO:0000256" key="9">
    <source>
        <dbReference type="ARBA" id="ARBA00022989"/>
    </source>
</evidence>
<dbReference type="GO" id="GO:0016020">
    <property type="term" value="C:membrane"/>
    <property type="evidence" value="ECO:0007669"/>
    <property type="project" value="UniProtKB-SubCell"/>
</dbReference>
<dbReference type="GO" id="GO:0019829">
    <property type="term" value="F:ATPase-coupled monoatomic cation transmembrane transporter activity"/>
    <property type="evidence" value="ECO:0007669"/>
    <property type="project" value="InterPro"/>
</dbReference>
<dbReference type="Proteomes" id="UP001454036">
    <property type="component" value="Unassembled WGS sequence"/>
</dbReference>
<organism evidence="13 14">
    <name type="scientific">Lithospermum erythrorhizon</name>
    <name type="common">Purple gromwell</name>
    <name type="synonym">Lithospermum officinale var. erythrorhizon</name>
    <dbReference type="NCBI Taxonomy" id="34254"/>
    <lineage>
        <taxon>Eukaryota</taxon>
        <taxon>Viridiplantae</taxon>
        <taxon>Streptophyta</taxon>
        <taxon>Embryophyta</taxon>
        <taxon>Tracheophyta</taxon>
        <taxon>Spermatophyta</taxon>
        <taxon>Magnoliopsida</taxon>
        <taxon>eudicotyledons</taxon>
        <taxon>Gunneridae</taxon>
        <taxon>Pentapetalae</taxon>
        <taxon>asterids</taxon>
        <taxon>lamiids</taxon>
        <taxon>Boraginales</taxon>
        <taxon>Boraginaceae</taxon>
        <taxon>Boraginoideae</taxon>
        <taxon>Lithospermeae</taxon>
        <taxon>Lithospermum</taxon>
    </lineage>
</organism>
<dbReference type="PANTHER" id="PTHR43079">
    <property type="entry name" value="PROBABLE CADMIUM/ZINC-TRANSPORTING ATPASE HMA1"/>
    <property type="match status" value="1"/>
</dbReference>
<feature type="domain" description="P-type ATPase A" evidence="12">
    <location>
        <begin position="87"/>
        <end position="160"/>
    </location>
</feature>
<keyword evidence="6 11" id="KW-0067">ATP-binding</keyword>
<dbReference type="SFLD" id="SFLDF00027">
    <property type="entry name" value="p-type_atpase"/>
    <property type="match status" value="1"/>
</dbReference>
<evidence type="ECO:0000256" key="2">
    <source>
        <dbReference type="ARBA" id="ARBA00006024"/>
    </source>
</evidence>
<dbReference type="InterPro" id="IPR008250">
    <property type="entry name" value="ATPase_P-typ_transduc_dom_A_sf"/>
</dbReference>
<gene>
    <name evidence="13" type="ORF">LIER_28831</name>
</gene>
<dbReference type="InterPro" id="IPR001757">
    <property type="entry name" value="P_typ_ATPase"/>
</dbReference>
<dbReference type="InterPro" id="IPR023299">
    <property type="entry name" value="ATPase_P-typ_cyto_dom_N"/>
</dbReference>
<comment type="subcellular location">
    <subcellularLocation>
        <location evidence="1">Membrane</location>
        <topology evidence="1">Multi-pass membrane protein</topology>
    </subcellularLocation>
</comment>
<keyword evidence="10 11" id="KW-0472">Membrane</keyword>
<dbReference type="InterPro" id="IPR023214">
    <property type="entry name" value="HAD_sf"/>
</dbReference>
<dbReference type="SFLD" id="SFLDG00002">
    <property type="entry name" value="C1.7:_P-type_atpase_like"/>
    <property type="match status" value="1"/>
</dbReference>
<keyword evidence="8" id="KW-1278">Translocase</keyword>
<evidence type="ECO:0000259" key="12">
    <source>
        <dbReference type="Pfam" id="PF00122"/>
    </source>
</evidence>
<dbReference type="SUPFAM" id="SSF81653">
    <property type="entry name" value="Calcium ATPase, transduction domain A"/>
    <property type="match status" value="1"/>
</dbReference>
<dbReference type="Gene3D" id="2.70.150.10">
    <property type="entry name" value="Calcium-transporting ATPase, cytoplasmic transduction domain A"/>
    <property type="match status" value="1"/>
</dbReference>
<dbReference type="NCBIfam" id="TIGR01494">
    <property type="entry name" value="ATPase_P-type"/>
    <property type="match status" value="2"/>
</dbReference>
<keyword evidence="7" id="KW-0460">Magnesium</keyword>
<dbReference type="SUPFAM" id="SSF81665">
    <property type="entry name" value="Calcium ATPase, transmembrane domain M"/>
    <property type="match status" value="1"/>
</dbReference>
<feature type="transmembrane region" description="Helical" evidence="11">
    <location>
        <begin position="219"/>
        <end position="243"/>
    </location>
</feature>
<dbReference type="EMBL" id="BAABME010009734">
    <property type="protein sequence ID" value="GAA0175709.1"/>
    <property type="molecule type" value="Genomic_DNA"/>
</dbReference>
<dbReference type="InterPro" id="IPR027256">
    <property type="entry name" value="P-typ_ATPase_IB"/>
</dbReference>
<keyword evidence="5 11" id="KW-0547">Nucleotide-binding</keyword>
<evidence type="ECO:0000256" key="10">
    <source>
        <dbReference type="ARBA" id="ARBA00023136"/>
    </source>
</evidence>
<dbReference type="Pfam" id="PF00122">
    <property type="entry name" value="E1-E2_ATPase"/>
    <property type="match status" value="1"/>
</dbReference>
<dbReference type="GO" id="GO:0016887">
    <property type="term" value="F:ATP hydrolysis activity"/>
    <property type="evidence" value="ECO:0007669"/>
    <property type="project" value="InterPro"/>
</dbReference>
<dbReference type="Gene3D" id="3.40.1110.10">
    <property type="entry name" value="Calcium-transporting ATPase, cytoplasmic domain N"/>
    <property type="match status" value="1"/>
</dbReference>
<evidence type="ECO:0000256" key="8">
    <source>
        <dbReference type="ARBA" id="ARBA00022967"/>
    </source>
</evidence>
<evidence type="ECO:0000256" key="1">
    <source>
        <dbReference type="ARBA" id="ARBA00004141"/>
    </source>
</evidence>
<dbReference type="AlphaFoldDB" id="A0AAV3RH15"/>
<evidence type="ECO:0000256" key="7">
    <source>
        <dbReference type="ARBA" id="ARBA00022842"/>
    </source>
</evidence>
<dbReference type="PRINTS" id="PR00119">
    <property type="entry name" value="CATATPASE"/>
</dbReference>
<protein>
    <submittedName>
        <fullName evidence="13">Primary active transporter</fullName>
    </submittedName>
</protein>
<evidence type="ECO:0000313" key="13">
    <source>
        <dbReference type="EMBL" id="GAA0175709.1"/>
    </source>
</evidence>
<dbReference type="PANTHER" id="PTHR43079:SF1">
    <property type="entry name" value="CADMIUM_ZINC-TRANSPORTING ATPASE HMA1, CHLOROPLASTIC-RELATED"/>
    <property type="match status" value="1"/>
</dbReference>
<dbReference type="InterPro" id="IPR018303">
    <property type="entry name" value="ATPase_P-typ_P_site"/>
</dbReference>
<dbReference type="NCBIfam" id="TIGR01525">
    <property type="entry name" value="ATPase-IB_hvy"/>
    <property type="match status" value="1"/>
</dbReference>
<reference evidence="13 14" key="1">
    <citation type="submission" date="2024-01" db="EMBL/GenBank/DDBJ databases">
        <title>The complete chloroplast genome sequence of Lithospermum erythrorhizon: insights into the phylogenetic relationship among Boraginaceae species and the maternal lineages of purple gromwells.</title>
        <authorList>
            <person name="Okada T."/>
            <person name="Watanabe K."/>
        </authorList>
    </citation>
    <scope>NUCLEOTIDE SEQUENCE [LARGE SCALE GENOMIC DNA]</scope>
</reference>
<proteinExistence type="inferred from homology"/>
<evidence type="ECO:0000256" key="3">
    <source>
        <dbReference type="ARBA" id="ARBA00022692"/>
    </source>
</evidence>
<feature type="transmembrane region" description="Helical" evidence="11">
    <location>
        <begin position="556"/>
        <end position="579"/>
    </location>
</feature>
<dbReference type="GO" id="GO:0046872">
    <property type="term" value="F:metal ion binding"/>
    <property type="evidence" value="ECO:0007669"/>
    <property type="project" value="UniProtKB-KW"/>
</dbReference>
<evidence type="ECO:0000256" key="6">
    <source>
        <dbReference type="ARBA" id="ARBA00022840"/>
    </source>
</evidence>
<keyword evidence="14" id="KW-1185">Reference proteome</keyword>
<keyword evidence="3 11" id="KW-0812">Transmembrane</keyword>
<dbReference type="InterPro" id="IPR044492">
    <property type="entry name" value="P_typ_ATPase_HD_dom"/>
</dbReference>
<dbReference type="PROSITE" id="PS00154">
    <property type="entry name" value="ATPASE_E1_E2"/>
    <property type="match status" value="1"/>
</dbReference>
<sequence length="622" mass="66556">MDIAGGRINIHVLMALAAFTSVFMGNPLEGGLLLAMFNLAHIAEEYFTSRSNVDVNKLKESHPEFALVLDVKHNVPPSFSDLSYNEVPVNELESVPVDCEVVQGRSTITIEHLTGEVKPIETKVGDSIPGGARNLDGMMVIQAKKKWKESMLRKIVQLTEEAQLNKPNIQRWLDKFGEIYSKSVMVLSIAVAFAGPFLFKWPLLSSAACRGSIYRALGLMVAASPCALAVAPLAYVTAISACARKGILLKGAQVLDALASCHTVAFDKTGTLTTGEFICRAIEPIHGHSKNDKNKFTSCCVPNCEEEALAVAAAMERGTTHPIGRAVVDHSVGKDLPAVAVKTFENLPGRGLYATLTSIQPEQGSSQSLKASLGSVDYITSLIQSDDESRKIKEAVSISSYGEEFVHAALSINNRKITLFHFEDKPRNDALDVIQTLRDEAKLRVIMLTGDHKSSALTVANTVGIKEVYYSLKPEDKLYHVTLNSRDSGGGLIMVGDGINDAPALAAATVGIVLAENASAAAIAVADVLLLQDNISGVPFSIAKAHQTTSLVKQNVALALSSIVVASFTSVLGFLPLWLTVLLHEGGTLLVCLNSIRAINAPALSWKSEFLKSNLKAVGSTG</sequence>
<feature type="transmembrane region" description="Helical" evidence="11">
    <location>
        <begin position="12"/>
        <end position="40"/>
    </location>
</feature>
<dbReference type="InterPro" id="IPR023298">
    <property type="entry name" value="ATPase_P-typ_TM_dom_sf"/>
</dbReference>
<evidence type="ECO:0000256" key="5">
    <source>
        <dbReference type="ARBA" id="ARBA00022741"/>
    </source>
</evidence>
<keyword evidence="9 11" id="KW-1133">Transmembrane helix</keyword>
<keyword evidence="4 11" id="KW-0479">Metal-binding</keyword>
<dbReference type="InterPro" id="IPR059000">
    <property type="entry name" value="ATPase_P-type_domA"/>
</dbReference>
<dbReference type="SUPFAM" id="SSF56784">
    <property type="entry name" value="HAD-like"/>
    <property type="match status" value="1"/>
</dbReference>